<dbReference type="GO" id="GO:0004984">
    <property type="term" value="F:olfactory receptor activity"/>
    <property type="evidence" value="ECO:0007669"/>
    <property type="project" value="InterPro"/>
</dbReference>
<keyword evidence="2" id="KW-1003">Cell membrane</keyword>
<dbReference type="InterPro" id="IPR004117">
    <property type="entry name" value="7tm6_olfct_rcpt"/>
</dbReference>
<evidence type="ECO:0000256" key="9">
    <source>
        <dbReference type="ARBA" id="ARBA00023224"/>
    </source>
</evidence>
<feature type="transmembrane region" description="Helical" evidence="10">
    <location>
        <begin position="152"/>
        <end position="174"/>
    </location>
</feature>
<feature type="transmembrane region" description="Helical" evidence="10">
    <location>
        <begin position="386"/>
        <end position="404"/>
    </location>
</feature>
<gene>
    <name evidence="11" type="primary">RsOr6</name>
</gene>
<keyword evidence="3" id="KW-0716">Sensory transduction</keyword>
<organism evidence="11">
    <name type="scientific">Reticulitermes speratus</name>
    <dbReference type="NCBI Taxonomy" id="60591"/>
    <lineage>
        <taxon>Eukaryota</taxon>
        <taxon>Metazoa</taxon>
        <taxon>Ecdysozoa</taxon>
        <taxon>Arthropoda</taxon>
        <taxon>Hexapoda</taxon>
        <taxon>Insecta</taxon>
        <taxon>Pterygota</taxon>
        <taxon>Neoptera</taxon>
        <taxon>Polyneoptera</taxon>
        <taxon>Dictyoptera</taxon>
        <taxon>Blattodea</taxon>
        <taxon>Blattoidea</taxon>
        <taxon>Termitoidae</taxon>
        <taxon>Rhinotermitidae</taxon>
        <taxon>Reticulitermes</taxon>
        <taxon>Frontotermes</taxon>
    </lineage>
</organism>
<proteinExistence type="evidence at transcript level"/>
<protein>
    <submittedName>
        <fullName evidence="11">Putative odorant receptor</fullName>
    </submittedName>
</protein>
<keyword evidence="8 11" id="KW-0675">Receptor</keyword>
<accession>A0A0U4VT91</accession>
<evidence type="ECO:0000256" key="10">
    <source>
        <dbReference type="SAM" id="Phobius"/>
    </source>
</evidence>
<reference evidence="11" key="1">
    <citation type="journal article" date="2016" name="PLoS ONE">
        <title>Caste-Specific and Sex-Specific Expression of Chemoreceptor Genes in a Termite.</title>
        <authorList>
            <person name="Mitaka Y."/>
            <person name="Kobayashi K."/>
            <person name="Mikheyev A."/>
            <person name="Tin M.M.Y."/>
            <person name="Watanabe Y."/>
            <person name="Matsuura K."/>
        </authorList>
    </citation>
    <scope>NUCLEOTIDE SEQUENCE</scope>
</reference>
<dbReference type="GO" id="GO:0005886">
    <property type="term" value="C:plasma membrane"/>
    <property type="evidence" value="ECO:0007669"/>
    <property type="project" value="UniProtKB-SubCell"/>
</dbReference>
<keyword evidence="9" id="KW-0807">Transducer</keyword>
<dbReference type="PANTHER" id="PTHR21137">
    <property type="entry name" value="ODORANT RECEPTOR"/>
    <property type="match status" value="1"/>
</dbReference>
<keyword evidence="7 10" id="KW-0472">Membrane</keyword>
<evidence type="ECO:0000256" key="2">
    <source>
        <dbReference type="ARBA" id="ARBA00022475"/>
    </source>
</evidence>
<name>A0A0U4VT91_9NEOP</name>
<dbReference type="PANTHER" id="PTHR21137:SF35">
    <property type="entry name" value="ODORANT RECEPTOR 19A-RELATED"/>
    <property type="match status" value="1"/>
</dbReference>
<dbReference type="Pfam" id="PF02949">
    <property type="entry name" value="7tm_6"/>
    <property type="match status" value="1"/>
</dbReference>
<feature type="transmembrane region" description="Helical" evidence="10">
    <location>
        <begin position="310"/>
        <end position="330"/>
    </location>
</feature>
<evidence type="ECO:0000256" key="1">
    <source>
        <dbReference type="ARBA" id="ARBA00004651"/>
    </source>
</evidence>
<sequence length="411" mass="46269">RVHGEASRESTRHAAAVMSAMTVSDTENGKDTTDDRFRTLHLLFTLGATPLTPIKGSRFYDICRVLLLLGSYLTPPLMIMGALHNLDDIPFIMEVARPLIAIFSVLWMHFFIRYKMQGVRDLLNIAKTFTWSDTPSSNRRTNAGLISRVQRLALRTHITVAVSHTSYLILRIVTKSNNTLFFNTWVPFDGESNVAYVLILIIQAFASWVYILMLVGPLSLYSALVAACCTQLEKIQIGLLNVRQGEEDSAWAMKSRLAECVKHHQKVFRFMVIMEDTFYVVLLGPFLSMAAGLCFTTYTIITMAGNYAEIIQVFLVVFAMMAELLIFCWLGNELTEQSGQVRKAAWSSNWVGAGVSLQRSLSIVMTVSKDFTLTAGKIIPVSRRTMLLVLNETYTYFMFLLNFVNKSSGDK</sequence>
<evidence type="ECO:0000256" key="3">
    <source>
        <dbReference type="ARBA" id="ARBA00022606"/>
    </source>
</evidence>
<evidence type="ECO:0000256" key="8">
    <source>
        <dbReference type="ARBA" id="ARBA00023170"/>
    </source>
</evidence>
<feature type="transmembrane region" description="Helical" evidence="10">
    <location>
        <begin position="95"/>
        <end position="112"/>
    </location>
</feature>
<evidence type="ECO:0000313" key="11">
    <source>
        <dbReference type="EMBL" id="BAU20233.1"/>
    </source>
</evidence>
<feature type="transmembrane region" description="Helical" evidence="10">
    <location>
        <begin position="278"/>
        <end position="304"/>
    </location>
</feature>
<evidence type="ECO:0000256" key="6">
    <source>
        <dbReference type="ARBA" id="ARBA00022989"/>
    </source>
</evidence>
<dbReference type="EMBL" id="FX982907">
    <property type="protein sequence ID" value="BAU20233.1"/>
    <property type="molecule type" value="mRNA"/>
</dbReference>
<dbReference type="AlphaFoldDB" id="A0A0U4VT91"/>
<keyword evidence="6 10" id="KW-1133">Transmembrane helix</keyword>
<feature type="transmembrane region" description="Helical" evidence="10">
    <location>
        <begin position="65"/>
        <end position="83"/>
    </location>
</feature>
<feature type="transmembrane region" description="Helical" evidence="10">
    <location>
        <begin position="194"/>
        <end position="215"/>
    </location>
</feature>
<keyword evidence="5" id="KW-0552">Olfaction</keyword>
<evidence type="ECO:0000256" key="5">
    <source>
        <dbReference type="ARBA" id="ARBA00022725"/>
    </source>
</evidence>
<keyword evidence="4 10" id="KW-0812">Transmembrane</keyword>
<dbReference type="GO" id="GO:0005549">
    <property type="term" value="F:odorant binding"/>
    <property type="evidence" value="ECO:0007669"/>
    <property type="project" value="InterPro"/>
</dbReference>
<feature type="non-terminal residue" evidence="11">
    <location>
        <position position="1"/>
    </location>
</feature>
<evidence type="ECO:0000256" key="7">
    <source>
        <dbReference type="ARBA" id="ARBA00023136"/>
    </source>
</evidence>
<comment type="subcellular location">
    <subcellularLocation>
        <location evidence="1">Cell membrane</location>
        <topology evidence="1">Multi-pass membrane protein</topology>
    </subcellularLocation>
</comment>
<dbReference type="GO" id="GO:0007165">
    <property type="term" value="P:signal transduction"/>
    <property type="evidence" value="ECO:0007669"/>
    <property type="project" value="UniProtKB-KW"/>
</dbReference>
<evidence type="ECO:0000256" key="4">
    <source>
        <dbReference type="ARBA" id="ARBA00022692"/>
    </source>
</evidence>